<evidence type="ECO:0000313" key="3">
    <source>
        <dbReference type="Proteomes" id="UP000824596"/>
    </source>
</evidence>
<dbReference type="CDD" id="cd00609">
    <property type="entry name" value="AAT_like"/>
    <property type="match status" value="1"/>
</dbReference>
<dbReference type="RefSeq" id="XP_044717814.1">
    <property type="nucleotide sequence ID" value="XM_044866927.1"/>
</dbReference>
<dbReference type="InterPro" id="IPR015424">
    <property type="entry name" value="PyrdxlP-dep_Trfase"/>
</dbReference>
<dbReference type="OrthoDB" id="7042322at2759"/>
<dbReference type="EMBL" id="JAIZPD010000010">
    <property type="protein sequence ID" value="KAH0960301.1"/>
    <property type="molecule type" value="Genomic_DNA"/>
</dbReference>
<dbReference type="Pfam" id="PF00155">
    <property type="entry name" value="Aminotran_1_2"/>
    <property type="match status" value="1"/>
</dbReference>
<sequence>MPRPTKLINLMRGWPSPGVLPASLLSAACQRALAHPAESTPLLQYGPDAGHEPLREGLARWLARHYGVEPDARRICVTGGASQSLACVLQSFTDPVYTRAVWVVEPCYHLACGIFDDAGFAGRLRAVPGDDEGVDVEALRAGIGEVDESAGACPQPEPLKMPGPARKLYRHVIYCVPTCSNPTGVSMSLRRREALVRLARAHDALVVCDDVYDFLQWPLEGDTRPERSPEMRLPRLCDLDLGMGRADNDPMGFGHAVSNGSFSKIAGPGMRTGWVEASPAFVTGLSRTASTLSGGAPSQFCAGVLGYLVQDGRLEKHIEDTVRPSLQRRHRIMMDAVHRHLSPLGIHVRESSVGGKDVYGGYFIWLTSRPGQLPASRLVADAALDEANLVIAPGNIFEVHGDERRARFDRDIRLCFAWEAEDDLVEGVRRLGHLLERMQNNKSYYEEQAGSRQDFNVDANK</sequence>
<dbReference type="GO" id="GO:0030170">
    <property type="term" value="F:pyridoxal phosphate binding"/>
    <property type="evidence" value="ECO:0007669"/>
    <property type="project" value="InterPro"/>
</dbReference>
<dbReference type="PANTHER" id="PTHR42858:SF1">
    <property type="entry name" value="LD15494P"/>
    <property type="match status" value="1"/>
</dbReference>
<dbReference type="InterPro" id="IPR015422">
    <property type="entry name" value="PyrdxlP-dep_Trfase_small"/>
</dbReference>
<proteinExistence type="predicted"/>
<evidence type="ECO:0000313" key="2">
    <source>
        <dbReference type="EMBL" id="KAH0960301.1"/>
    </source>
</evidence>
<keyword evidence="2" id="KW-0032">Aminotransferase</keyword>
<reference evidence="2" key="1">
    <citation type="submission" date="2021-09" db="EMBL/GenBank/DDBJ databases">
        <title>A high-quality genome of the endoparasitic fungus Hirsutella rhossiliensis with a comparison of Hirsutella genomes reveals transposable elements contributing to genome size variation.</title>
        <authorList>
            <person name="Lin R."/>
            <person name="Jiao Y."/>
            <person name="Sun X."/>
            <person name="Ling J."/>
            <person name="Xie B."/>
            <person name="Cheng X."/>
        </authorList>
    </citation>
    <scope>NUCLEOTIDE SEQUENCE</scope>
    <source>
        <strain evidence="2">HR02</strain>
    </source>
</reference>
<keyword evidence="2" id="KW-0808">Transferase</keyword>
<dbReference type="GeneID" id="68357585"/>
<organism evidence="2 3">
    <name type="scientific">Hirsutella rhossiliensis</name>
    <dbReference type="NCBI Taxonomy" id="111463"/>
    <lineage>
        <taxon>Eukaryota</taxon>
        <taxon>Fungi</taxon>
        <taxon>Dikarya</taxon>
        <taxon>Ascomycota</taxon>
        <taxon>Pezizomycotina</taxon>
        <taxon>Sordariomycetes</taxon>
        <taxon>Hypocreomycetidae</taxon>
        <taxon>Hypocreales</taxon>
        <taxon>Ophiocordycipitaceae</taxon>
        <taxon>Hirsutella</taxon>
    </lineage>
</organism>
<dbReference type="Gene3D" id="3.90.1150.10">
    <property type="entry name" value="Aspartate Aminotransferase, domain 1"/>
    <property type="match status" value="1"/>
</dbReference>
<feature type="domain" description="Aminotransferase class I/classII large" evidence="1">
    <location>
        <begin position="36"/>
        <end position="430"/>
    </location>
</feature>
<accession>A0A9P8SF26</accession>
<gene>
    <name evidence="2" type="ORF">HRG_08456</name>
</gene>
<dbReference type="GO" id="GO:0047536">
    <property type="term" value="F:2-aminoadipate transaminase activity"/>
    <property type="evidence" value="ECO:0007669"/>
    <property type="project" value="TreeGrafter"/>
</dbReference>
<protein>
    <submittedName>
        <fullName evidence="2">Aminotransferase class I and II domain-containing protein</fullName>
    </submittedName>
</protein>
<dbReference type="Gene3D" id="3.40.640.10">
    <property type="entry name" value="Type I PLP-dependent aspartate aminotransferase-like (Major domain)"/>
    <property type="match status" value="1"/>
</dbReference>
<name>A0A9P8SF26_9HYPO</name>
<dbReference type="AlphaFoldDB" id="A0A9P8SF26"/>
<dbReference type="PROSITE" id="PS51257">
    <property type="entry name" value="PROKAR_LIPOPROTEIN"/>
    <property type="match status" value="1"/>
</dbReference>
<dbReference type="PANTHER" id="PTHR42858">
    <property type="entry name" value="AMINOTRANSFERASE"/>
    <property type="match status" value="1"/>
</dbReference>
<dbReference type="InterPro" id="IPR004839">
    <property type="entry name" value="Aminotransferase_I/II_large"/>
</dbReference>
<dbReference type="Proteomes" id="UP000824596">
    <property type="component" value="Unassembled WGS sequence"/>
</dbReference>
<dbReference type="InterPro" id="IPR015421">
    <property type="entry name" value="PyrdxlP-dep_Trfase_major"/>
</dbReference>
<dbReference type="SUPFAM" id="SSF53383">
    <property type="entry name" value="PLP-dependent transferases"/>
    <property type="match status" value="1"/>
</dbReference>
<comment type="caution">
    <text evidence="2">The sequence shown here is derived from an EMBL/GenBank/DDBJ whole genome shotgun (WGS) entry which is preliminary data.</text>
</comment>
<keyword evidence="3" id="KW-1185">Reference proteome</keyword>
<evidence type="ECO:0000259" key="1">
    <source>
        <dbReference type="Pfam" id="PF00155"/>
    </source>
</evidence>